<gene>
    <name evidence="1" type="ORF">IX56_00375</name>
</gene>
<comment type="caution">
    <text evidence="1">The sequence shown here is derived from an EMBL/GenBank/DDBJ whole genome shotgun (WGS) entry which is preliminary data.</text>
</comment>
<dbReference type="RefSeq" id="WP_036706310.1">
    <property type="nucleotide sequence ID" value="NZ_JRKQ01000001.1"/>
</dbReference>
<dbReference type="InterPro" id="IPR005564">
    <property type="entry name" value="Major_capsid_GpE"/>
</dbReference>
<sequence length="355" mass="39060">MEIRTLNINEVHAVIRHVKPRTRLFTSKLFTNFHQSQFDVVHLDHIPVETDLAAPIVSPHLPGVPVRLEGTRTLTLTPSYVRLQTPVEPAGLFDPAENRAAYVLEGDLMKRHGEARRLTIEKHVRMIENRWEMMAAEAAISGRLTIESDGVPVSTVDFGRDPSLTITKTAGAYWGDTGVSVLEDLEAMLSMVHDASGVRPTFGLLGKNVAAHVRRQARQDGELKDLMDTRFGTDGTSITRGLSEPGEVRPVGSISGLVDLYEYSQTFRYQRNDKSIATFKPLGDNEIALFADDIIGIQAFGAIKNLAGQYAARPIFGRNYIQEGTPQMEVVAHESAPIMIPGAPNRTLKATVLGV</sequence>
<dbReference type="Proteomes" id="UP000029858">
    <property type="component" value="Unassembled WGS sequence"/>
</dbReference>
<evidence type="ECO:0000313" key="1">
    <source>
        <dbReference type="EMBL" id="KGJ23766.1"/>
    </source>
</evidence>
<reference evidence="1 2" key="1">
    <citation type="submission" date="2014-09" db="EMBL/GenBank/DDBJ databases">
        <authorList>
            <person name="McGinnis J.M."/>
            <person name="Wolfgang W.J."/>
        </authorList>
    </citation>
    <scope>NUCLEOTIDE SEQUENCE [LARGE SCALE GENOMIC DNA]</scope>
    <source>
        <strain evidence="1 2">5503</strain>
    </source>
</reference>
<reference evidence="1 2" key="2">
    <citation type="submission" date="2014-10" db="EMBL/GenBank/DDBJ databases">
        <title>Paracoccus sanguinis sp. nov., isolated from clinical specimens of New York State patients.</title>
        <authorList>
            <person name="Mingle L.A."/>
            <person name="Cole J.A."/>
            <person name="Lapierre P."/>
            <person name="Musser K.A."/>
        </authorList>
    </citation>
    <scope>NUCLEOTIDE SEQUENCE [LARGE SCALE GENOMIC DNA]</scope>
    <source>
        <strain evidence="1 2">5503</strain>
    </source>
</reference>
<organism evidence="1 2">
    <name type="scientific">Paracoccus sanguinis</name>
    <dbReference type="NCBI Taxonomy" id="1545044"/>
    <lineage>
        <taxon>Bacteria</taxon>
        <taxon>Pseudomonadati</taxon>
        <taxon>Pseudomonadota</taxon>
        <taxon>Alphaproteobacteria</taxon>
        <taxon>Rhodobacterales</taxon>
        <taxon>Paracoccaceae</taxon>
        <taxon>Paracoccus</taxon>
    </lineage>
</organism>
<dbReference type="AlphaFoldDB" id="A0A099GLZ4"/>
<dbReference type="HAMAP" id="MF_04133">
    <property type="entry name" value="CAPSID_LAMBDA"/>
    <property type="match status" value="1"/>
</dbReference>
<proteinExistence type="inferred from homology"/>
<evidence type="ECO:0008006" key="3">
    <source>
        <dbReference type="Google" id="ProtNLM"/>
    </source>
</evidence>
<evidence type="ECO:0000313" key="2">
    <source>
        <dbReference type="Proteomes" id="UP000029858"/>
    </source>
</evidence>
<dbReference type="EMBL" id="JRKQ01000001">
    <property type="protein sequence ID" value="KGJ23766.1"/>
    <property type="molecule type" value="Genomic_DNA"/>
</dbReference>
<accession>A0A099GLZ4</accession>
<protein>
    <recommendedName>
        <fullName evidence="3">Phage major capsid protein E</fullName>
    </recommendedName>
</protein>
<dbReference type="Pfam" id="PF03864">
    <property type="entry name" value="Phage_cap_E"/>
    <property type="match status" value="1"/>
</dbReference>
<name>A0A099GLZ4_9RHOB</name>
<dbReference type="Gene3D" id="3.15.30.10">
    <property type="entry name" value="putative capsid protein of prophage domain like"/>
    <property type="match status" value="1"/>
</dbReference>
<dbReference type="Gene3D" id="3.30.1930.10">
    <property type="entry name" value="capsid protein of prophage domain"/>
    <property type="match status" value="1"/>
</dbReference>